<dbReference type="OrthoDB" id="6397080at2"/>
<organism evidence="2 3">
    <name type="scientific">Aliidiomarina halalkaliphila</name>
    <dbReference type="NCBI Taxonomy" id="2593535"/>
    <lineage>
        <taxon>Bacteria</taxon>
        <taxon>Pseudomonadati</taxon>
        <taxon>Pseudomonadota</taxon>
        <taxon>Gammaproteobacteria</taxon>
        <taxon>Alteromonadales</taxon>
        <taxon>Idiomarinaceae</taxon>
        <taxon>Aliidiomarina</taxon>
    </lineage>
</organism>
<evidence type="ECO:0000256" key="1">
    <source>
        <dbReference type="SAM" id="SignalP"/>
    </source>
</evidence>
<keyword evidence="3" id="KW-1185">Reference proteome</keyword>
<comment type="caution">
    <text evidence="2">The sequence shown here is derived from an EMBL/GenBank/DDBJ whole genome shotgun (WGS) entry which is preliminary data.</text>
</comment>
<dbReference type="Proteomes" id="UP000320359">
    <property type="component" value="Unassembled WGS sequence"/>
</dbReference>
<feature type="chain" id="PRO_5021880505" evidence="1">
    <location>
        <begin position="20"/>
        <end position="463"/>
    </location>
</feature>
<dbReference type="RefSeq" id="WP_143236053.1">
    <property type="nucleotide sequence ID" value="NZ_VJWL01000003.1"/>
</dbReference>
<accession>A0A552WZL0</accession>
<dbReference type="AlphaFoldDB" id="A0A552WZL0"/>
<dbReference type="EMBL" id="VJWL01000003">
    <property type="protein sequence ID" value="TRW48261.1"/>
    <property type="molecule type" value="Genomic_DNA"/>
</dbReference>
<sequence length="463" mass="52810">MRWIALVVFLVTLAGCATTSQYERDLTQITTHYASLDAIWPGYRPSERILGVYDSSGVVVATGRSHVSGFERLDSGLWRLHDPNLRLQGAFYINYELNGERMTLVRRQDRSDLVSFLIHEDFHGYQRSAFANHGGSTLSAADIGEMPAEQLLASIRLERNLLISALEAPTELDRIRALAAYIALREWRNEQLPESFRGTEDRTERIEGSAHWVELNAEARVQNRDNIQERLRNSLNRDIETQTGNLANALLTHRLYPTGASLLELAQELQAKDWQGRIEAGSTPYQLIREHINLGPEQLQEFQEDLLNSAVFEREVERAGRIELGQSGQDLYEALRQRYRHEVRFYIPDNINEEGERVGRSSLSMQQAAPFSQGLAMDPVDQFTYEGPNVEIHVTRSPFVLWRTPFLNEQGEEVPGLSFSIFTSRVIIDGERAGSGEYQMTPDNIRIRGLQMQGEQPIRLEIR</sequence>
<name>A0A552WZL0_9GAMM</name>
<evidence type="ECO:0000313" key="3">
    <source>
        <dbReference type="Proteomes" id="UP000320359"/>
    </source>
</evidence>
<dbReference type="PROSITE" id="PS51257">
    <property type="entry name" value="PROKAR_LIPOPROTEIN"/>
    <property type="match status" value="1"/>
</dbReference>
<feature type="signal peptide" evidence="1">
    <location>
        <begin position="1"/>
        <end position="19"/>
    </location>
</feature>
<reference evidence="2 3" key="1">
    <citation type="submission" date="2019-07" db="EMBL/GenBank/DDBJ databases">
        <authorList>
            <person name="Yang M."/>
            <person name="Zhao D."/>
            <person name="Xiang H."/>
        </authorList>
    </citation>
    <scope>NUCLEOTIDE SEQUENCE [LARGE SCALE GENOMIC DNA]</scope>
    <source>
        <strain evidence="2 3">IM1326</strain>
    </source>
</reference>
<protein>
    <submittedName>
        <fullName evidence="2">Uncharacterized protein</fullName>
    </submittedName>
</protein>
<evidence type="ECO:0000313" key="2">
    <source>
        <dbReference type="EMBL" id="TRW48261.1"/>
    </source>
</evidence>
<gene>
    <name evidence="2" type="ORF">FM042_08730</name>
</gene>
<proteinExistence type="predicted"/>
<keyword evidence="1" id="KW-0732">Signal</keyword>